<dbReference type="PANTHER" id="PTHR23044:SF61">
    <property type="entry name" value="3'-5' EXORIBONUCLEASE 1-RELATED"/>
    <property type="match status" value="1"/>
</dbReference>
<sequence>MYKIILDLEFCKLPKIYKDMITNCQNEVIQIGAVKLDDNDEIIDEFNEYVKPIYSFVDKKIENLTHITNDMLSDKDVFTVVMDNFLDWINDEEAVVYSWGKEDKIVIERESKMKQYQDDRLDKMFDNWKDLQEIVDSILCVSQNLSLSNVLNGINVKFSGQQHSAVDDAKNTACIYQTIQDRTLFEKKMKPLVDLMQPTESLTFSMGNLLQEFSF</sequence>
<dbReference type="PANTHER" id="PTHR23044">
    <property type="entry name" value="3'-5' EXONUCLEASE ERI1-RELATED"/>
    <property type="match status" value="1"/>
</dbReference>
<dbReference type="EMBL" id="FNPG01000034">
    <property type="protein sequence ID" value="SDY76417.1"/>
    <property type="molecule type" value="Genomic_DNA"/>
</dbReference>
<proteinExistence type="predicted"/>
<reference evidence="5 6" key="1">
    <citation type="submission" date="2016-10" db="EMBL/GenBank/DDBJ databases">
        <authorList>
            <person name="de Groot N.N."/>
        </authorList>
    </citation>
    <scope>NUCLEOTIDE SEQUENCE [LARGE SCALE GENOMIC DNA]</scope>
    <source>
        <strain evidence="5 6">DSM 14045</strain>
    </source>
</reference>
<dbReference type="Gene3D" id="3.30.420.10">
    <property type="entry name" value="Ribonuclease H-like superfamily/Ribonuclease H"/>
    <property type="match status" value="1"/>
</dbReference>
<keyword evidence="1" id="KW-0540">Nuclease</keyword>
<dbReference type="GO" id="GO:0003676">
    <property type="term" value="F:nucleic acid binding"/>
    <property type="evidence" value="ECO:0007669"/>
    <property type="project" value="InterPro"/>
</dbReference>
<keyword evidence="2" id="KW-0378">Hydrolase</keyword>
<evidence type="ECO:0000259" key="4">
    <source>
        <dbReference type="SMART" id="SM00479"/>
    </source>
</evidence>
<dbReference type="Pfam" id="PF00929">
    <property type="entry name" value="RNase_T"/>
    <property type="match status" value="1"/>
</dbReference>
<dbReference type="SMART" id="SM00479">
    <property type="entry name" value="EXOIII"/>
    <property type="match status" value="1"/>
</dbReference>
<keyword evidence="6" id="KW-1185">Reference proteome</keyword>
<organism evidence="5 6">
    <name type="scientific">Lachnobacterium bovis DSM 14045</name>
    <dbReference type="NCBI Taxonomy" id="1122142"/>
    <lineage>
        <taxon>Bacteria</taxon>
        <taxon>Bacillati</taxon>
        <taxon>Bacillota</taxon>
        <taxon>Clostridia</taxon>
        <taxon>Lachnospirales</taxon>
        <taxon>Lachnospiraceae</taxon>
        <taxon>Lachnobacterium</taxon>
    </lineage>
</organism>
<dbReference type="GO" id="GO:0000175">
    <property type="term" value="F:3'-5'-RNA exonuclease activity"/>
    <property type="evidence" value="ECO:0007669"/>
    <property type="project" value="InterPro"/>
</dbReference>
<dbReference type="SUPFAM" id="SSF53098">
    <property type="entry name" value="Ribonuclease H-like"/>
    <property type="match status" value="1"/>
</dbReference>
<dbReference type="Proteomes" id="UP000183918">
    <property type="component" value="Unassembled WGS sequence"/>
</dbReference>
<dbReference type="InterPro" id="IPR036397">
    <property type="entry name" value="RNaseH_sf"/>
</dbReference>
<evidence type="ECO:0000313" key="6">
    <source>
        <dbReference type="Proteomes" id="UP000183918"/>
    </source>
</evidence>
<keyword evidence="3" id="KW-0269">Exonuclease</keyword>
<evidence type="ECO:0000256" key="3">
    <source>
        <dbReference type="ARBA" id="ARBA00022839"/>
    </source>
</evidence>
<evidence type="ECO:0000256" key="2">
    <source>
        <dbReference type="ARBA" id="ARBA00022801"/>
    </source>
</evidence>
<dbReference type="CDD" id="cd06133">
    <property type="entry name" value="ERI-1_3'hExo_like"/>
    <property type="match status" value="1"/>
</dbReference>
<protein>
    <submittedName>
        <fullName evidence="5">DNA polymerase III, epsilon subunit</fullName>
    </submittedName>
</protein>
<gene>
    <name evidence="5" type="ORF">SAMN02910414_02328</name>
</gene>
<dbReference type="InterPro" id="IPR051274">
    <property type="entry name" value="3-5_Exoribonuclease"/>
</dbReference>
<evidence type="ECO:0000313" key="5">
    <source>
        <dbReference type="EMBL" id="SDY76417.1"/>
    </source>
</evidence>
<dbReference type="OrthoDB" id="159416at2"/>
<feature type="domain" description="Exonuclease" evidence="4">
    <location>
        <begin position="2"/>
        <end position="185"/>
    </location>
</feature>
<dbReference type="InterPro" id="IPR047201">
    <property type="entry name" value="ERI-1_3'hExo-like"/>
</dbReference>
<accession>A0A1H3MI85</accession>
<dbReference type="InterPro" id="IPR013520">
    <property type="entry name" value="Ribonucl_H"/>
</dbReference>
<dbReference type="InterPro" id="IPR012337">
    <property type="entry name" value="RNaseH-like_sf"/>
</dbReference>
<dbReference type="RefSeq" id="WP_074719093.1">
    <property type="nucleotide sequence ID" value="NZ_FNPG01000034.1"/>
</dbReference>
<dbReference type="AlphaFoldDB" id="A0A1H3MI85"/>
<name>A0A1H3MI85_9FIRM</name>
<evidence type="ECO:0000256" key="1">
    <source>
        <dbReference type="ARBA" id="ARBA00022722"/>
    </source>
</evidence>